<evidence type="ECO:0000313" key="10">
    <source>
        <dbReference type="EMBL" id="SSX24456.1"/>
    </source>
</evidence>
<organism evidence="10">
    <name type="scientific">Culicoides sonorensis</name>
    <name type="common">Biting midge</name>
    <dbReference type="NCBI Taxonomy" id="179676"/>
    <lineage>
        <taxon>Eukaryota</taxon>
        <taxon>Metazoa</taxon>
        <taxon>Ecdysozoa</taxon>
        <taxon>Arthropoda</taxon>
        <taxon>Hexapoda</taxon>
        <taxon>Insecta</taxon>
        <taxon>Pterygota</taxon>
        <taxon>Neoptera</taxon>
        <taxon>Endopterygota</taxon>
        <taxon>Diptera</taxon>
        <taxon>Nematocera</taxon>
        <taxon>Chironomoidea</taxon>
        <taxon>Ceratopogonidae</taxon>
        <taxon>Ceratopogoninae</taxon>
        <taxon>Culicoides</taxon>
        <taxon>Monoculicoides</taxon>
    </lineage>
</organism>
<keyword evidence="7" id="KW-0408">Iron</keyword>
<evidence type="ECO:0000256" key="2">
    <source>
        <dbReference type="ARBA" id="ARBA00005163"/>
    </source>
</evidence>
<keyword evidence="6 9" id="KW-1133">Transmembrane helix</keyword>
<dbReference type="GO" id="GO:0006099">
    <property type="term" value="P:tricarboxylic acid cycle"/>
    <property type="evidence" value="ECO:0007669"/>
    <property type="project" value="InterPro"/>
</dbReference>
<name>A0A336M2H0_CULSO</name>
<dbReference type="InterPro" id="IPR034804">
    <property type="entry name" value="SQR/QFR_C/D"/>
</dbReference>
<dbReference type="PANTHER" id="PTHR10978">
    <property type="entry name" value="SUCCINATE DEHYDROGENASE CYTOCHROME B560 SUBUNIT"/>
    <property type="match status" value="1"/>
</dbReference>
<dbReference type="SUPFAM" id="SSF81343">
    <property type="entry name" value="Fumarate reductase respiratory complex transmembrane subunits"/>
    <property type="match status" value="1"/>
</dbReference>
<evidence type="ECO:0000256" key="3">
    <source>
        <dbReference type="ARBA" id="ARBA00022617"/>
    </source>
</evidence>
<reference evidence="10" key="1">
    <citation type="submission" date="2018-07" db="EMBL/GenBank/DDBJ databases">
        <authorList>
            <person name="Quirk P.G."/>
            <person name="Krulwich T.A."/>
        </authorList>
    </citation>
    <scope>NUCLEOTIDE SEQUENCE</scope>
</reference>
<evidence type="ECO:0000256" key="1">
    <source>
        <dbReference type="ARBA" id="ARBA00004141"/>
    </source>
</evidence>
<evidence type="ECO:0000256" key="5">
    <source>
        <dbReference type="ARBA" id="ARBA00022723"/>
    </source>
</evidence>
<evidence type="ECO:0000256" key="7">
    <source>
        <dbReference type="ARBA" id="ARBA00023004"/>
    </source>
</evidence>
<dbReference type="GO" id="GO:0009055">
    <property type="term" value="F:electron transfer activity"/>
    <property type="evidence" value="ECO:0007669"/>
    <property type="project" value="InterPro"/>
</dbReference>
<comment type="subcellular location">
    <subcellularLocation>
        <location evidence="1">Membrane</location>
        <topology evidence="1">Multi-pass membrane protein</topology>
    </subcellularLocation>
</comment>
<protein>
    <submittedName>
        <fullName evidence="10">CSON010823 protein</fullName>
    </submittedName>
</protein>
<keyword evidence="3" id="KW-0349">Heme</keyword>
<feature type="transmembrane region" description="Helical" evidence="9">
    <location>
        <begin position="81"/>
        <end position="98"/>
    </location>
</feature>
<evidence type="ECO:0000256" key="6">
    <source>
        <dbReference type="ARBA" id="ARBA00022989"/>
    </source>
</evidence>
<dbReference type="AlphaFoldDB" id="A0A336M2H0"/>
<keyword evidence="5" id="KW-0479">Metal-binding</keyword>
<dbReference type="VEuPathDB" id="VectorBase:CSON010823"/>
<dbReference type="Pfam" id="PF01127">
    <property type="entry name" value="Sdh_cyt"/>
    <property type="match status" value="1"/>
</dbReference>
<dbReference type="NCBIfam" id="TIGR02970">
    <property type="entry name" value="succ_dehyd_cytB"/>
    <property type="match status" value="1"/>
</dbReference>
<comment type="pathway">
    <text evidence="2">Carbohydrate metabolism; tricarboxylic acid cycle.</text>
</comment>
<keyword evidence="8 9" id="KW-0472">Membrane</keyword>
<dbReference type="GO" id="GO:0016020">
    <property type="term" value="C:membrane"/>
    <property type="evidence" value="ECO:0007669"/>
    <property type="project" value="UniProtKB-SubCell"/>
</dbReference>
<proteinExistence type="predicted"/>
<dbReference type="InterPro" id="IPR014314">
    <property type="entry name" value="Succ_DH_cytb556"/>
</dbReference>
<evidence type="ECO:0000256" key="9">
    <source>
        <dbReference type="SAM" id="Phobius"/>
    </source>
</evidence>
<gene>
    <name evidence="10" type="primary">CSON010823</name>
</gene>
<dbReference type="FunFam" id="1.20.1300.10:FF:000011">
    <property type="entry name" value="Succinate dehydrogenase cytochrome b560 subunit"/>
    <property type="match status" value="1"/>
</dbReference>
<dbReference type="InterPro" id="IPR018495">
    <property type="entry name" value="Succ_DH_cyt_bsu_CS"/>
</dbReference>
<dbReference type="OMA" id="MNGIRHL"/>
<dbReference type="GO" id="GO:0005739">
    <property type="term" value="C:mitochondrion"/>
    <property type="evidence" value="ECO:0007669"/>
    <property type="project" value="GOC"/>
</dbReference>
<dbReference type="InterPro" id="IPR000701">
    <property type="entry name" value="SuccDH_FuR_B_TM-su"/>
</dbReference>
<dbReference type="PANTHER" id="PTHR10978:SF5">
    <property type="entry name" value="SUCCINATE DEHYDROGENASE CYTOCHROME B560 SUBUNIT, MITOCHONDRIAL"/>
    <property type="match status" value="1"/>
</dbReference>
<accession>A0A336M2H0</accession>
<dbReference type="PROSITE" id="PS01001">
    <property type="entry name" value="SDH_CYT_2"/>
    <property type="match status" value="1"/>
</dbReference>
<evidence type="ECO:0000256" key="8">
    <source>
        <dbReference type="ARBA" id="ARBA00023136"/>
    </source>
</evidence>
<dbReference type="GO" id="GO:0006121">
    <property type="term" value="P:mitochondrial electron transport, succinate to ubiquinone"/>
    <property type="evidence" value="ECO:0007669"/>
    <property type="project" value="UniProtKB-ARBA"/>
</dbReference>
<dbReference type="CDD" id="cd03499">
    <property type="entry name" value="SQR_TypeC_SdhC"/>
    <property type="match status" value="1"/>
</dbReference>
<dbReference type="EMBL" id="UFQT01000449">
    <property type="protein sequence ID" value="SSX24456.1"/>
    <property type="molecule type" value="Genomic_DNA"/>
</dbReference>
<dbReference type="GO" id="GO:0046872">
    <property type="term" value="F:metal ion binding"/>
    <property type="evidence" value="ECO:0007669"/>
    <property type="project" value="UniProtKB-KW"/>
</dbReference>
<dbReference type="Gene3D" id="1.20.1300.10">
    <property type="entry name" value="Fumarate reductase/succinate dehydrogenase, transmembrane subunit"/>
    <property type="match status" value="1"/>
</dbReference>
<evidence type="ECO:0000256" key="4">
    <source>
        <dbReference type="ARBA" id="ARBA00022692"/>
    </source>
</evidence>
<keyword evidence="4 9" id="KW-0812">Transmembrane</keyword>
<sequence>MALAFTRNLCRLNTLNRLNLAKAVGPQWCNTRNINLRVVSKPTPKVESHDEKNDRIGRPLSPHLTIYKFQLTSILSISHRFAGVALTGWAVILGYGSLVMPHDAAYYISALESLSAPSLFALKYILTFPLAYHTANGIRHFCWDAGKFLTMPEVYKTGYIMLGASIISTAILCCL</sequence>